<evidence type="ECO:0000256" key="2">
    <source>
        <dbReference type="ARBA" id="ARBA00004977"/>
    </source>
</evidence>
<dbReference type="Gene3D" id="3.30.9.10">
    <property type="entry name" value="D-Amino Acid Oxidase, subunit A, domain 2"/>
    <property type="match status" value="1"/>
</dbReference>
<evidence type="ECO:0000256" key="5">
    <source>
        <dbReference type="ARBA" id="ARBA00017956"/>
    </source>
</evidence>
<dbReference type="InterPro" id="IPR006076">
    <property type="entry name" value="FAD-dep_OxRdtase"/>
</dbReference>
<dbReference type="PANTHER" id="PTHR13847:SF287">
    <property type="entry name" value="FAD-DEPENDENT OXIDOREDUCTASE DOMAIN-CONTAINING PROTEIN 1"/>
    <property type="match status" value="1"/>
</dbReference>
<dbReference type="InterPro" id="IPR036188">
    <property type="entry name" value="FAD/NAD-bd_sf"/>
</dbReference>
<dbReference type="InterPro" id="IPR000447">
    <property type="entry name" value="G3P_DH_FAD-dep"/>
</dbReference>
<comment type="pathway">
    <text evidence="2">Polyol metabolism; glycerol degradation via glycerol kinase pathway; glycerone phosphate from sn-glycerol 3-phosphate (aerobic route): step 1/1.</text>
</comment>
<name>A0ABP7F6D1_9STAP</name>
<keyword evidence="12" id="KW-1185">Reference proteome</keyword>
<dbReference type="PRINTS" id="PR01001">
    <property type="entry name" value="FADG3PDH"/>
</dbReference>
<gene>
    <name evidence="11" type="ORF">GCM10022378_19430</name>
</gene>
<evidence type="ECO:0000256" key="1">
    <source>
        <dbReference type="ARBA" id="ARBA00001974"/>
    </source>
</evidence>
<evidence type="ECO:0000313" key="11">
    <source>
        <dbReference type="EMBL" id="GAA3731281.1"/>
    </source>
</evidence>
<dbReference type="PANTHER" id="PTHR13847">
    <property type="entry name" value="SARCOSINE DEHYDROGENASE-RELATED"/>
    <property type="match status" value="1"/>
</dbReference>
<dbReference type="EC" id="1.1.5.3" evidence="4"/>
<comment type="similarity">
    <text evidence="3">Belongs to the FAD-dependent glycerol-3-phosphate dehydrogenase family.</text>
</comment>
<evidence type="ECO:0000256" key="3">
    <source>
        <dbReference type="ARBA" id="ARBA00007330"/>
    </source>
</evidence>
<dbReference type="Pfam" id="PF01266">
    <property type="entry name" value="DAO"/>
    <property type="match status" value="1"/>
</dbReference>
<keyword evidence="8" id="KW-0560">Oxidoreductase</keyword>
<dbReference type="Gene3D" id="3.50.50.60">
    <property type="entry name" value="FAD/NAD(P)-binding domain"/>
    <property type="match status" value="1"/>
</dbReference>
<comment type="caution">
    <text evidence="11">The sequence shown here is derived from an EMBL/GenBank/DDBJ whole genome shotgun (WGS) entry which is preliminary data.</text>
</comment>
<sequence length="392" mass="43635">MNRPHYDVLIIGGGIIGASIAYHTAEKGFKVALLESRGLASGTSSKCDGNVLLIDKEPGFDSRMAIKSQALIHALPDALDMPFEYRQPGSIFLCENEAELEQAYSWVDQHNGVNDKAVFFRKLDREDLKNDSKHFSDHLVGGIECTNDATLNPYMLTYAFAHQSKKKDCDIYEYTPVTSVEKDGDAFTVRSHEKTFTAKRVINAAGIYAPHVGRMLGIDIPITPRKGHILVSSRAELMGTRKIQEFGYLMTKFGKERVADKEMNDYGIALVHEATDSQNFLLGSSREFIGYDHTVDHNIIKLIAKRAIHFFPSMKDMSMIRSYSGLRPWTPDHLPIVSETDVDGFYVAAGHEGDGIGLCAVTGHWMAEMLDGTLEEDLSPLDINRFKGGIHT</sequence>
<comment type="cofactor">
    <cofactor evidence="1">
        <name>FAD</name>
        <dbReference type="ChEBI" id="CHEBI:57692"/>
    </cofactor>
</comment>
<feature type="domain" description="FAD dependent oxidoreductase" evidence="10">
    <location>
        <begin position="7"/>
        <end position="369"/>
    </location>
</feature>
<dbReference type="Proteomes" id="UP001500920">
    <property type="component" value="Unassembled WGS sequence"/>
</dbReference>
<dbReference type="SUPFAM" id="SSF54373">
    <property type="entry name" value="FAD-linked reductases, C-terminal domain"/>
    <property type="match status" value="1"/>
</dbReference>
<keyword evidence="6" id="KW-0285">Flavoprotein</keyword>
<evidence type="ECO:0000256" key="4">
    <source>
        <dbReference type="ARBA" id="ARBA00013029"/>
    </source>
</evidence>
<evidence type="ECO:0000313" key="12">
    <source>
        <dbReference type="Proteomes" id="UP001500920"/>
    </source>
</evidence>
<reference evidence="12" key="1">
    <citation type="journal article" date="2019" name="Int. J. Syst. Evol. Microbiol.">
        <title>The Global Catalogue of Microorganisms (GCM) 10K type strain sequencing project: providing services to taxonomists for standard genome sequencing and annotation.</title>
        <authorList>
            <consortium name="The Broad Institute Genomics Platform"/>
            <consortium name="The Broad Institute Genome Sequencing Center for Infectious Disease"/>
            <person name="Wu L."/>
            <person name="Ma J."/>
        </authorList>
    </citation>
    <scope>NUCLEOTIDE SEQUENCE [LARGE SCALE GENOMIC DNA]</scope>
    <source>
        <strain evidence="12">JCM 16981</strain>
    </source>
</reference>
<dbReference type="RefSeq" id="WP_344703906.1">
    <property type="nucleotide sequence ID" value="NZ_BAABCK010000066.1"/>
</dbReference>
<evidence type="ECO:0000256" key="9">
    <source>
        <dbReference type="ARBA" id="ARBA00049055"/>
    </source>
</evidence>
<evidence type="ECO:0000256" key="8">
    <source>
        <dbReference type="ARBA" id="ARBA00023002"/>
    </source>
</evidence>
<dbReference type="SUPFAM" id="SSF51905">
    <property type="entry name" value="FAD/NAD(P)-binding domain"/>
    <property type="match status" value="1"/>
</dbReference>
<dbReference type="EMBL" id="BAABCK010000066">
    <property type="protein sequence ID" value="GAA3731281.1"/>
    <property type="molecule type" value="Genomic_DNA"/>
</dbReference>
<proteinExistence type="inferred from homology"/>
<evidence type="ECO:0000256" key="6">
    <source>
        <dbReference type="ARBA" id="ARBA00022630"/>
    </source>
</evidence>
<evidence type="ECO:0000259" key="10">
    <source>
        <dbReference type="Pfam" id="PF01266"/>
    </source>
</evidence>
<organism evidence="11 12">
    <name type="scientific">Salinicoccus jeotgali</name>
    <dbReference type="NCBI Taxonomy" id="381634"/>
    <lineage>
        <taxon>Bacteria</taxon>
        <taxon>Bacillati</taxon>
        <taxon>Bacillota</taxon>
        <taxon>Bacilli</taxon>
        <taxon>Bacillales</taxon>
        <taxon>Staphylococcaceae</taxon>
        <taxon>Salinicoccus</taxon>
    </lineage>
</organism>
<accession>A0ABP7F6D1</accession>
<protein>
    <recommendedName>
        <fullName evidence="5">Aerobic glycerol-3-phosphate dehydrogenase</fullName>
        <ecNumber evidence="4">1.1.5.3</ecNumber>
    </recommendedName>
</protein>
<evidence type="ECO:0000256" key="7">
    <source>
        <dbReference type="ARBA" id="ARBA00022827"/>
    </source>
</evidence>
<comment type="catalytic activity">
    <reaction evidence="9">
        <text>a quinone + sn-glycerol 3-phosphate = dihydroxyacetone phosphate + a quinol</text>
        <dbReference type="Rhea" id="RHEA:18977"/>
        <dbReference type="ChEBI" id="CHEBI:24646"/>
        <dbReference type="ChEBI" id="CHEBI:57597"/>
        <dbReference type="ChEBI" id="CHEBI:57642"/>
        <dbReference type="ChEBI" id="CHEBI:132124"/>
        <dbReference type="EC" id="1.1.5.3"/>
    </reaction>
</comment>
<keyword evidence="7" id="KW-0274">FAD</keyword>